<keyword evidence="2" id="KW-1185">Reference proteome</keyword>
<feature type="compositionally biased region" description="Low complexity" evidence="1">
    <location>
        <begin position="414"/>
        <end position="427"/>
    </location>
</feature>
<proteinExistence type="predicted"/>
<feature type="compositionally biased region" description="Polar residues" evidence="1">
    <location>
        <begin position="60"/>
        <end position="71"/>
    </location>
</feature>
<feature type="region of interest" description="Disordered" evidence="1">
    <location>
        <begin position="60"/>
        <end position="82"/>
    </location>
</feature>
<feature type="region of interest" description="Disordered" evidence="1">
    <location>
        <begin position="486"/>
        <end position="576"/>
    </location>
</feature>
<feature type="compositionally biased region" description="Polar residues" evidence="1">
    <location>
        <begin position="160"/>
        <end position="176"/>
    </location>
</feature>
<dbReference type="WBParaSite" id="jg10657">
    <property type="protein sequence ID" value="jg10657"/>
    <property type="gene ID" value="jg10657"/>
</dbReference>
<feature type="compositionally biased region" description="Pro residues" evidence="1">
    <location>
        <begin position="181"/>
        <end position="190"/>
    </location>
</feature>
<feature type="compositionally biased region" description="Low complexity" evidence="1">
    <location>
        <begin position="486"/>
        <end position="499"/>
    </location>
</feature>
<reference evidence="3" key="1">
    <citation type="submission" date="2022-11" db="UniProtKB">
        <authorList>
            <consortium name="WormBaseParasite"/>
        </authorList>
    </citation>
    <scope>IDENTIFICATION</scope>
</reference>
<organism evidence="2 3">
    <name type="scientific">Ditylenchus dipsaci</name>
    <dbReference type="NCBI Taxonomy" id="166011"/>
    <lineage>
        <taxon>Eukaryota</taxon>
        <taxon>Metazoa</taxon>
        <taxon>Ecdysozoa</taxon>
        <taxon>Nematoda</taxon>
        <taxon>Chromadorea</taxon>
        <taxon>Rhabditida</taxon>
        <taxon>Tylenchina</taxon>
        <taxon>Tylenchomorpha</taxon>
        <taxon>Sphaerularioidea</taxon>
        <taxon>Anguinidae</taxon>
        <taxon>Anguininae</taxon>
        <taxon>Ditylenchus</taxon>
    </lineage>
</organism>
<evidence type="ECO:0000256" key="1">
    <source>
        <dbReference type="SAM" id="MobiDB-lite"/>
    </source>
</evidence>
<dbReference type="Proteomes" id="UP000887574">
    <property type="component" value="Unplaced"/>
</dbReference>
<feature type="compositionally biased region" description="Low complexity" evidence="1">
    <location>
        <begin position="541"/>
        <end position="556"/>
    </location>
</feature>
<evidence type="ECO:0000313" key="2">
    <source>
        <dbReference type="Proteomes" id="UP000887574"/>
    </source>
</evidence>
<feature type="region of interest" description="Disordered" evidence="1">
    <location>
        <begin position="414"/>
        <end position="439"/>
    </location>
</feature>
<protein>
    <submittedName>
        <fullName evidence="3">Uncharacterized protein</fullName>
    </submittedName>
</protein>
<evidence type="ECO:0000313" key="3">
    <source>
        <dbReference type="WBParaSite" id="jg10657"/>
    </source>
</evidence>
<name>A0A915CP85_9BILA</name>
<dbReference type="AlphaFoldDB" id="A0A915CP85"/>
<sequence>MCSIGIGEGKKSRILQKAHISASRTNQSQKKPVYVFGSSTPRELSYLEKLTNDQKACNSNRLSAAPTNQHTSMERLAPRSSTPVRTFSRIVPVSLTQKKYPPSTAMTRSVFGTLNNNNNTDHHPATKVAAAKTPLKVGVVKEQVVLHNNKKTSCCYQATNSNQGTQELPKSGTNATAAPPKMLPPTPPNEPVKKPVIRPRKAVQAEPSGDTKPTIGVDEELKKEVENGGAVLEKLETPSPPAADIVEEENSSVVIEQEVLDPPTTSAAYPAEEIELFVKQEVDQAIREVIDSNYQSDNSGSSTVSLVADAPTMVAVVVDDDKVEERQEQQLVQLDHSPVQPQKLMPEHLMNVSNTNTLTPVTQLKEDKPANNIVEKPQQALPTTDSPAKNGVGEALDIQMSKVNGESGDRISPSLNSASSPLSLQQSRTMQPWNRRSKNAKIVDSVSTKSFSARGWMGVRATQSTCSHGIDASALANDLLAQRRQKMQLQQQQANLPKNGVQEHMPGQIISPMTTTDDDHYLTSLAKHTNNNSEGKDSETDLSSGLSSPTSQSQPPEDQEQLMDTTPPVHPTHLLQNHLLQSDKC</sequence>
<accession>A0A915CP85</accession>
<feature type="region of interest" description="Disordered" evidence="1">
    <location>
        <begin position="160"/>
        <end position="215"/>
    </location>
</feature>